<dbReference type="InterPro" id="IPR005234">
    <property type="entry name" value="ScpB_csome_segregation"/>
</dbReference>
<proteinExistence type="predicted"/>
<keyword evidence="4" id="KW-0131">Cell cycle</keyword>
<dbReference type="PIRSF" id="PIRSF019345">
    <property type="entry name" value="ScpB"/>
    <property type="match status" value="1"/>
</dbReference>
<protein>
    <submittedName>
        <fullName evidence="5">Chromosome segregation protein ScpB</fullName>
    </submittedName>
</protein>
<keyword evidence="6" id="KW-1185">Reference proteome</keyword>
<dbReference type="Gene3D" id="1.10.10.10">
    <property type="entry name" value="Winged helix-like DNA-binding domain superfamily/Winged helix DNA-binding domain"/>
    <property type="match status" value="2"/>
</dbReference>
<dbReference type="EMBL" id="CP022543">
    <property type="protein sequence ID" value="ASP23719.1"/>
    <property type="molecule type" value="Genomic_DNA"/>
</dbReference>
<keyword evidence="1" id="KW-0963">Cytoplasm</keyword>
<dbReference type="KEGG" id="aht:ANTHELSMS3_04618"/>
<dbReference type="PANTHER" id="PTHR34298:SF2">
    <property type="entry name" value="SEGREGATION AND CONDENSATION PROTEIN B"/>
    <property type="match status" value="1"/>
</dbReference>
<dbReference type="GO" id="GO:0051304">
    <property type="term" value="P:chromosome separation"/>
    <property type="evidence" value="ECO:0007669"/>
    <property type="project" value="InterPro"/>
</dbReference>
<dbReference type="InterPro" id="IPR036390">
    <property type="entry name" value="WH_DNA-bd_sf"/>
</dbReference>
<organism evidence="5 6">
    <name type="scientific">Antarctobacter heliothermus</name>
    <dbReference type="NCBI Taxonomy" id="74033"/>
    <lineage>
        <taxon>Bacteria</taxon>
        <taxon>Pseudomonadati</taxon>
        <taxon>Pseudomonadota</taxon>
        <taxon>Alphaproteobacteria</taxon>
        <taxon>Rhodobacterales</taxon>
        <taxon>Roseobacteraceae</taxon>
        <taxon>Antarctobacter</taxon>
    </lineage>
</organism>
<geneLocation type="plasmid" evidence="6">
    <name>psms3-3</name>
</geneLocation>
<evidence type="ECO:0000256" key="4">
    <source>
        <dbReference type="ARBA" id="ARBA00023306"/>
    </source>
</evidence>
<dbReference type="AlphaFoldDB" id="A0A222EBY8"/>
<gene>
    <name evidence="5" type="ORF">ANTHELSMS3_04618</name>
</gene>
<evidence type="ECO:0000256" key="3">
    <source>
        <dbReference type="ARBA" id="ARBA00022829"/>
    </source>
</evidence>
<name>A0A222EBY8_9RHOB</name>
<dbReference type="SUPFAM" id="SSF46785">
    <property type="entry name" value="Winged helix' DNA-binding domain"/>
    <property type="match status" value="2"/>
</dbReference>
<dbReference type="Pfam" id="PF04079">
    <property type="entry name" value="SMC_ScpB"/>
    <property type="match status" value="1"/>
</dbReference>
<dbReference type="InterPro" id="IPR036388">
    <property type="entry name" value="WH-like_DNA-bd_sf"/>
</dbReference>
<keyword evidence="5" id="KW-0614">Plasmid</keyword>
<dbReference type="OrthoDB" id="9806226at2"/>
<evidence type="ECO:0000256" key="2">
    <source>
        <dbReference type="ARBA" id="ARBA00022618"/>
    </source>
</evidence>
<keyword evidence="3" id="KW-0159">Chromosome partition</keyword>
<evidence type="ECO:0000313" key="6">
    <source>
        <dbReference type="Proteomes" id="UP000203589"/>
    </source>
</evidence>
<dbReference type="PANTHER" id="PTHR34298">
    <property type="entry name" value="SEGREGATION AND CONDENSATION PROTEIN B"/>
    <property type="match status" value="1"/>
</dbReference>
<keyword evidence="2" id="KW-0132">Cell division</keyword>
<accession>A0A222EBY8</accession>
<evidence type="ECO:0000313" key="5">
    <source>
        <dbReference type="EMBL" id="ASP23719.1"/>
    </source>
</evidence>
<evidence type="ECO:0000256" key="1">
    <source>
        <dbReference type="ARBA" id="ARBA00022490"/>
    </source>
</evidence>
<reference evidence="5 6" key="1">
    <citation type="submission" date="2017-07" db="EMBL/GenBank/DDBJ databases">
        <title>Genome Sequence of Antarctobacter heliothermus Strain SMS3 Isolated from a culture of the Diatom Skeletonema marinoi.</title>
        <authorList>
            <person name="Topel M."/>
            <person name="Pinder M.I.M."/>
            <person name="Johansson O.N."/>
            <person name="Kourtchenko O."/>
            <person name="Godhe A."/>
            <person name="Clarke A.K."/>
        </authorList>
    </citation>
    <scope>NUCLEOTIDE SEQUENCE [LARGE SCALE GENOMIC DNA]</scope>
    <source>
        <strain evidence="5 6">SMS3</strain>
        <plasmid evidence="6">Plasmid psms3-3</plasmid>
    </source>
</reference>
<dbReference type="RefSeq" id="WP_094037779.1">
    <property type="nucleotide sequence ID" value="NZ_CP022543.1"/>
</dbReference>
<dbReference type="Proteomes" id="UP000203589">
    <property type="component" value="Plasmid pSMS3-3"/>
</dbReference>
<sequence length="198" mass="21934">MAKDRSEPELDRELPDLPPKLRWREWMRRIEAVLFASASPVPREDLARVVGQGASVDLLVEDLTADLEGRAFEIAKVADGWMFRTRPAYAPAIRAAADVGDQLQDLNEFDVAVLAAIAYHQPITRDGLKDIFGKEISRDLIGRLHARELIGTGPRSPRRGAPYTFVTTEMFLVAFGLESLADLPDREHLEDAGLDGGS</sequence>
<dbReference type="GO" id="GO:0051301">
    <property type="term" value="P:cell division"/>
    <property type="evidence" value="ECO:0007669"/>
    <property type="project" value="UniProtKB-KW"/>
</dbReference>